<accession>A0A8R2FBW1</accession>
<dbReference type="GO" id="GO:0000978">
    <property type="term" value="F:RNA polymerase II cis-regulatory region sequence-specific DNA binding"/>
    <property type="evidence" value="ECO:0007669"/>
    <property type="project" value="TreeGrafter"/>
</dbReference>
<reference evidence="8" key="1">
    <citation type="submission" date="2010-06" db="EMBL/GenBank/DDBJ databases">
        <authorList>
            <person name="Jiang H."/>
            <person name="Abraham K."/>
            <person name="Ali S."/>
            <person name="Alsbrooks S.L."/>
            <person name="Anim B.N."/>
            <person name="Anosike U.S."/>
            <person name="Attaway T."/>
            <person name="Bandaranaike D.P."/>
            <person name="Battles P.K."/>
            <person name="Bell S.N."/>
            <person name="Bell A.V."/>
            <person name="Beltran B."/>
            <person name="Bickham C."/>
            <person name="Bustamante Y."/>
            <person name="Caleb T."/>
            <person name="Canada A."/>
            <person name="Cardenas V."/>
            <person name="Carter K."/>
            <person name="Chacko J."/>
            <person name="Chandrabose M.N."/>
            <person name="Chavez D."/>
            <person name="Chavez A."/>
            <person name="Chen L."/>
            <person name="Chu H.-S."/>
            <person name="Claassen K.J."/>
            <person name="Cockrell R."/>
            <person name="Collins M."/>
            <person name="Cooper J.A."/>
            <person name="Cree A."/>
            <person name="Curry S.M."/>
            <person name="Da Y."/>
            <person name="Dao M.D."/>
            <person name="Das B."/>
            <person name="Davila M.-L."/>
            <person name="Davy-Carroll L."/>
            <person name="Denson S."/>
            <person name="Dinh H."/>
            <person name="Ebong V.E."/>
            <person name="Edwards J.R."/>
            <person name="Egan A."/>
            <person name="El-Daye J."/>
            <person name="Escobedo L."/>
            <person name="Fernandez S."/>
            <person name="Fernando P.R."/>
            <person name="Flagg N."/>
            <person name="Forbes L.D."/>
            <person name="Fowler R.G."/>
            <person name="Fu Q."/>
            <person name="Gabisi R.A."/>
            <person name="Ganer J."/>
            <person name="Garbino Pronczuk A."/>
            <person name="Garcia R.M."/>
            <person name="Garner T."/>
            <person name="Garrett T.E."/>
            <person name="Gonzalez D.A."/>
            <person name="Hamid H."/>
            <person name="Hawkins E.S."/>
            <person name="Hirani K."/>
            <person name="Hogues M.E."/>
            <person name="Hollins B."/>
            <person name="Hsiao C.-H."/>
            <person name="Jabil R."/>
            <person name="James M.L."/>
            <person name="Jhangiani S.N."/>
            <person name="Johnson B."/>
            <person name="Johnson Q."/>
            <person name="Joshi V."/>
            <person name="Kalu J.B."/>
            <person name="Kam C."/>
            <person name="Kashfia A."/>
            <person name="Keebler J."/>
            <person name="Kisamo H."/>
            <person name="Kovar C.L."/>
            <person name="Lago L.A."/>
            <person name="Lai C.-Y."/>
            <person name="Laidlaw J."/>
            <person name="Lara F."/>
            <person name="Le T.-K."/>
            <person name="Lee S.L."/>
            <person name="Legall F.H."/>
            <person name="Lemon S.J."/>
            <person name="Lewis L.R."/>
            <person name="Li B."/>
            <person name="Liu Y."/>
            <person name="Liu Y.-S."/>
            <person name="Lopez J."/>
            <person name="Lozado R.J."/>
            <person name="Lu J."/>
            <person name="Madu R.C."/>
            <person name="Maheshwari M."/>
            <person name="Maheshwari R."/>
            <person name="Malloy K."/>
            <person name="Martinez E."/>
            <person name="Mathew T."/>
            <person name="Mercado I.C."/>
            <person name="Mercado C."/>
            <person name="Meyer B."/>
            <person name="Montgomery K."/>
            <person name="Morgan M.B."/>
            <person name="Munidasa M."/>
            <person name="Nazareth L.V."/>
            <person name="Nelson J."/>
            <person name="Ng B.M."/>
            <person name="Nguyen N.B."/>
            <person name="Nguyen P.Q."/>
            <person name="Nguyen T."/>
            <person name="Obregon M."/>
            <person name="Okwuonu G.O."/>
            <person name="Onwere C.G."/>
            <person name="Orozco G."/>
            <person name="Parra A."/>
            <person name="Patel S."/>
            <person name="Patil S."/>
            <person name="Perez A."/>
            <person name="Perez Y."/>
            <person name="Pham C."/>
            <person name="Primus E.L."/>
            <person name="Pu L.-L."/>
            <person name="Puazo M."/>
            <person name="Qin X."/>
            <person name="Quiroz J.B."/>
            <person name="Reese J."/>
            <person name="Richards S."/>
            <person name="Rives C.M."/>
            <person name="Robberts R."/>
            <person name="Ruiz S.J."/>
            <person name="Ruiz M.J."/>
            <person name="Santibanez J."/>
            <person name="Schneider B.W."/>
            <person name="Sisson I."/>
            <person name="Smith M."/>
            <person name="Sodergren E."/>
            <person name="Song X.-Z."/>
            <person name="Song B.B."/>
            <person name="Summersgill H."/>
            <person name="Thelus R."/>
            <person name="Thornton R.D."/>
            <person name="Trejos Z.Y."/>
            <person name="Usmani K."/>
            <person name="Vattathil S."/>
            <person name="Villasana D."/>
            <person name="Walker D.L."/>
            <person name="Wang S."/>
            <person name="Wang K."/>
            <person name="White C.S."/>
            <person name="Williams A.C."/>
            <person name="Williamson J."/>
            <person name="Wilson K."/>
            <person name="Woghiren I.O."/>
            <person name="Woodworth J.R."/>
            <person name="Worley K.C."/>
            <person name="Wright R.A."/>
            <person name="Wu W."/>
            <person name="Young L."/>
            <person name="Zhang L."/>
            <person name="Zhang J."/>
            <person name="Zhu Y."/>
            <person name="Muzny D.M."/>
            <person name="Weinstock G."/>
            <person name="Gibbs R.A."/>
        </authorList>
    </citation>
    <scope>NUCLEOTIDE SEQUENCE [LARGE SCALE GENOMIC DNA]</scope>
    <source>
        <strain evidence="8">LSR1</strain>
    </source>
</reference>
<reference evidence="7" key="2">
    <citation type="submission" date="2022-06" db="UniProtKB">
        <authorList>
            <consortium name="EnsemblMetazoa"/>
        </authorList>
    </citation>
    <scope>IDENTIFICATION</scope>
</reference>
<evidence type="ECO:0000259" key="6">
    <source>
        <dbReference type="PROSITE" id="PS50157"/>
    </source>
</evidence>
<evidence type="ECO:0000256" key="5">
    <source>
        <dbReference type="PROSITE-ProRule" id="PRU00042"/>
    </source>
</evidence>
<proteinExistence type="predicted"/>
<evidence type="ECO:0000313" key="8">
    <source>
        <dbReference type="Proteomes" id="UP000007819"/>
    </source>
</evidence>
<dbReference type="InterPro" id="IPR036236">
    <property type="entry name" value="Znf_C2H2_sf"/>
</dbReference>
<dbReference type="KEGG" id="api:103310619"/>
<dbReference type="SMART" id="SM00355">
    <property type="entry name" value="ZnF_C2H2"/>
    <property type="match status" value="4"/>
</dbReference>
<dbReference type="PANTHER" id="PTHR23235:SF120">
    <property type="entry name" value="KRUPPEL-LIKE FACTOR 15"/>
    <property type="match status" value="1"/>
</dbReference>
<dbReference type="AlphaFoldDB" id="A0A8R2FBW1"/>
<organism evidence="7 8">
    <name type="scientific">Acyrthosiphon pisum</name>
    <name type="common">Pea aphid</name>
    <dbReference type="NCBI Taxonomy" id="7029"/>
    <lineage>
        <taxon>Eukaryota</taxon>
        <taxon>Metazoa</taxon>
        <taxon>Ecdysozoa</taxon>
        <taxon>Arthropoda</taxon>
        <taxon>Hexapoda</taxon>
        <taxon>Insecta</taxon>
        <taxon>Pterygota</taxon>
        <taxon>Neoptera</taxon>
        <taxon>Paraneoptera</taxon>
        <taxon>Hemiptera</taxon>
        <taxon>Sternorrhyncha</taxon>
        <taxon>Aphidomorpha</taxon>
        <taxon>Aphidoidea</taxon>
        <taxon>Aphididae</taxon>
        <taxon>Macrosiphini</taxon>
        <taxon>Acyrthosiphon</taxon>
    </lineage>
</organism>
<keyword evidence="8" id="KW-1185">Reference proteome</keyword>
<dbReference type="GO" id="GO:0008270">
    <property type="term" value="F:zinc ion binding"/>
    <property type="evidence" value="ECO:0007669"/>
    <property type="project" value="UniProtKB-KW"/>
</dbReference>
<dbReference type="EnsemblMetazoa" id="XM_008189423.3">
    <property type="protein sequence ID" value="XP_008187645.1"/>
    <property type="gene ID" value="LOC103310619"/>
</dbReference>
<dbReference type="GeneID" id="103310619"/>
<name>A0A8R2FBW1_ACYPI</name>
<dbReference type="Gene3D" id="3.30.160.60">
    <property type="entry name" value="Classic Zinc Finger"/>
    <property type="match status" value="3"/>
</dbReference>
<keyword evidence="1" id="KW-0479">Metal-binding</keyword>
<dbReference type="SUPFAM" id="SSF57667">
    <property type="entry name" value="beta-beta-alpha zinc fingers"/>
    <property type="match status" value="2"/>
</dbReference>
<dbReference type="PROSITE" id="PS50157">
    <property type="entry name" value="ZINC_FINGER_C2H2_2"/>
    <property type="match status" value="4"/>
</dbReference>
<feature type="domain" description="C2H2-type" evidence="6">
    <location>
        <begin position="230"/>
        <end position="257"/>
    </location>
</feature>
<evidence type="ECO:0000313" key="7">
    <source>
        <dbReference type="EnsemblMetazoa" id="XP_008187645.1"/>
    </source>
</evidence>
<dbReference type="FunFam" id="3.30.160.60:FF:002343">
    <property type="entry name" value="Zinc finger protein 33A"/>
    <property type="match status" value="1"/>
</dbReference>
<dbReference type="OrthoDB" id="10072647at2759"/>
<dbReference type="RefSeq" id="XP_008187645.1">
    <property type="nucleotide sequence ID" value="XM_008189423.2"/>
</dbReference>
<dbReference type="FunFam" id="3.30.160.60:FF:000100">
    <property type="entry name" value="Zinc finger 45-like"/>
    <property type="match status" value="1"/>
</dbReference>
<feature type="domain" description="C2H2-type" evidence="6">
    <location>
        <begin position="174"/>
        <end position="201"/>
    </location>
</feature>
<keyword evidence="2" id="KW-0677">Repeat</keyword>
<feature type="domain" description="C2H2-type" evidence="6">
    <location>
        <begin position="258"/>
        <end position="285"/>
    </location>
</feature>
<evidence type="ECO:0000256" key="2">
    <source>
        <dbReference type="ARBA" id="ARBA00022737"/>
    </source>
</evidence>
<feature type="domain" description="C2H2-type" evidence="6">
    <location>
        <begin position="202"/>
        <end position="229"/>
    </location>
</feature>
<dbReference type="InterPro" id="IPR013087">
    <property type="entry name" value="Znf_C2H2_type"/>
</dbReference>
<evidence type="ECO:0000256" key="3">
    <source>
        <dbReference type="ARBA" id="ARBA00022771"/>
    </source>
</evidence>
<dbReference type="PROSITE" id="PS00028">
    <property type="entry name" value="ZINC_FINGER_C2H2_1"/>
    <property type="match status" value="4"/>
</dbReference>
<sequence length="292" mass="32002">MTSTFRSSDILQQMDFAMIGTHFASGPLQIDQDFAGISGVHFNGSGSQQQYANDGEVTLQPNGMPPSWQSIAAPGSTVADYLSHLPATLTLHHFLKYSGEAVCKDVRDETKPPKKRRKQGRQTNATAVAAAAAAAAAAAIDRCPPTTTTSSPPQVKPKPGQIRITSCADGTTMFGCPECRAEYLDKHLLEEHLGTHATERRFVCDICGAGLKRKDHLTRHRQSHSSERPYACTVCGKAFKRKEQLTLHKVVHTGEKRHACIECGRAFYRKDHLRKHARSHAARRDKSGGQTC</sequence>
<dbReference type="PANTHER" id="PTHR23235">
    <property type="entry name" value="KRUEPPEL-LIKE TRANSCRIPTION FACTOR"/>
    <property type="match status" value="1"/>
</dbReference>
<evidence type="ECO:0000256" key="1">
    <source>
        <dbReference type="ARBA" id="ARBA00022723"/>
    </source>
</evidence>
<evidence type="ECO:0000256" key="4">
    <source>
        <dbReference type="ARBA" id="ARBA00022833"/>
    </source>
</evidence>
<keyword evidence="3 5" id="KW-0863">Zinc-finger</keyword>
<dbReference type="Proteomes" id="UP000007819">
    <property type="component" value="Chromosome A1"/>
</dbReference>
<dbReference type="GO" id="GO:0000981">
    <property type="term" value="F:DNA-binding transcription factor activity, RNA polymerase II-specific"/>
    <property type="evidence" value="ECO:0007669"/>
    <property type="project" value="TreeGrafter"/>
</dbReference>
<dbReference type="OMA" id="KHAQSHI"/>
<keyword evidence="4" id="KW-0862">Zinc</keyword>
<protein>
    <recommendedName>
        <fullName evidence="6">C2H2-type domain-containing protein</fullName>
    </recommendedName>
</protein>
<dbReference type="Pfam" id="PF00096">
    <property type="entry name" value="zf-C2H2"/>
    <property type="match status" value="3"/>
</dbReference>